<organism evidence="2 3">
    <name type="scientific">Methylobacterium haplocladii</name>
    <dbReference type="NCBI Taxonomy" id="1176176"/>
    <lineage>
        <taxon>Bacteria</taxon>
        <taxon>Pseudomonadati</taxon>
        <taxon>Pseudomonadota</taxon>
        <taxon>Alphaproteobacteria</taxon>
        <taxon>Hyphomicrobiales</taxon>
        <taxon>Methylobacteriaceae</taxon>
        <taxon>Methylobacterium</taxon>
    </lineage>
</organism>
<protein>
    <recommendedName>
        <fullName evidence="4">Stringent starvation protein B</fullName>
    </recommendedName>
</protein>
<evidence type="ECO:0000313" key="2">
    <source>
        <dbReference type="EMBL" id="GEO99784.1"/>
    </source>
</evidence>
<keyword evidence="3" id="KW-1185">Reference proteome</keyword>
<evidence type="ECO:0008006" key="4">
    <source>
        <dbReference type="Google" id="ProtNLM"/>
    </source>
</evidence>
<dbReference type="AlphaFoldDB" id="A0A512IPZ5"/>
<gene>
    <name evidence="2" type="ORF">MHA02_21720</name>
</gene>
<comment type="caution">
    <text evidence="2">The sequence shown here is derived from an EMBL/GenBank/DDBJ whole genome shotgun (WGS) entry which is preliminary data.</text>
</comment>
<dbReference type="RefSeq" id="WP_147078670.1">
    <property type="nucleotide sequence ID" value="NZ_BJZT01000023.1"/>
</dbReference>
<feature type="compositionally biased region" description="Acidic residues" evidence="1">
    <location>
        <begin position="119"/>
        <end position="128"/>
    </location>
</feature>
<evidence type="ECO:0000313" key="3">
    <source>
        <dbReference type="Proteomes" id="UP000321258"/>
    </source>
</evidence>
<sequence>MAEDLIRYDLMVQDALRGVVKRVLTDAAREGLSGEHHFYVSFRTEAPGVRMSQRLREKYPQDMTIVLQHQFWDLGVTEHSFEVGLSFSGVPERLLVPFDALSGFFDPSVQFGLKFDLQEEGEASEETESAPTPTLVKSGPRGAASEPMEIKPKNSGLAAISGPPKIVPALAAAAGNKVDENANDADKPGKDAPAEKVAGKDTGAEVVSLDSFRKKS</sequence>
<reference evidence="2 3" key="1">
    <citation type="submission" date="2019-07" db="EMBL/GenBank/DDBJ databases">
        <title>Whole genome shotgun sequence of Methylobacterium haplocladii NBRC 107714.</title>
        <authorList>
            <person name="Hosoyama A."/>
            <person name="Uohara A."/>
            <person name="Ohji S."/>
            <person name="Ichikawa N."/>
        </authorList>
    </citation>
    <scope>NUCLEOTIDE SEQUENCE [LARGE SCALE GENOMIC DNA]</scope>
    <source>
        <strain evidence="2 3">NBRC 107714</strain>
    </source>
</reference>
<feature type="region of interest" description="Disordered" evidence="1">
    <location>
        <begin position="177"/>
        <end position="202"/>
    </location>
</feature>
<proteinExistence type="predicted"/>
<dbReference type="InterPro" id="IPR036760">
    <property type="entry name" value="SspB-like_sf"/>
</dbReference>
<dbReference type="SUPFAM" id="SSF101738">
    <property type="entry name" value="SspB-like"/>
    <property type="match status" value="1"/>
</dbReference>
<accession>A0A512IPZ5</accession>
<name>A0A512IPZ5_9HYPH</name>
<dbReference type="OrthoDB" id="9800412at2"/>
<dbReference type="EMBL" id="BJZT01000023">
    <property type="protein sequence ID" value="GEO99784.1"/>
    <property type="molecule type" value="Genomic_DNA"/>
</dbReference>
<feature type="region of interest" description="Disordered" evidence="1">
    <location>
        <begin position="119"/>
        <end position="159"/>
    </location>
</feature>
<dbReference type="Proteomes" id="UP000321258">
    <property type="component" value="Unassembled WGS sequence"/>
</dbReference>
<dbReference type="Gene3D" id="2.30.30.220">
    <property type="entry name" value="SspB-like"/>
    <property type="match status" value="1"/>
</dbReference>
<dbReference type="InterPro" id="IPR007481">
    <property type="entry name" value="SspB"/>
</dbReference>
<evidence type="ECO:0000256" key="1">
    <source>
        <dbReference type="SAM" id="MobiDB-lite"/>
    </source>
</evidence>
<dbReference type="Pfam" id="PF04386">
    <property type="entry name" value="SspB"/>
    <property type="match status" value="1"/>
</dbReference>